<protein>
    <recommendedName>
        <fullName evidence="5">YXWGXW repeat-containing protein</fullName>
    </recommendedName>
</protein>
<evidence type="ECO:0000256" key="1">
    <source>
        <dbReference type="SAM" id="MobiDB-lite"/>
    </source>
</evidence>
<feature type="signal peptide" evidence="2">
    <location>
        <begin position="1"/>
        <end position="22"/>
    </location>
</feature>
<evidence type="ECO:0000313" key="4">
    <source>
        <dbReference type="Proteomes" id="UP000632774"/>
    </source>
</evidence>
<evidence type="ECO:0000256" key="2">
    <source>
        <dbReference type="SAM" id="SignalP"/>
    </source>
</evidence>
<dbReference type="RefSeq" id="WP_194107878.1">
    <property type="nucleotide sequence ID" value="NZ_JADFFM010000002.1"/>
</dbReference>
<dbReference type="EMBL" id="JADFFM010000002">
    <property type="protein sequence ID" value="MBE9668477.1"/>
    <property type="molecule type" value="Genomic_DNA"/>
</dbReference>
<dbReference type="Proteomes" id="UP000632774">
    <property type="component" value="Unassembled WGS sequence"/>
</dbReference>
<accession>A0ABR9XM87</accession>
<evidence type="ECO:0008006" key="5">
    <source>
        <dbReference type="Google" id="ProtNLM"/>
    </source>
</evidence>
<feature type="compositionally biased region" description="Basic and acidic residues" evidence="1">
    <location>
        <begin position="133"/>
        <end position="171"/>
    </location>
</feature>
<comment type="caution">
    <text evidence="3">The sequence shown here is derived from an EMBL/GenBank/DDBJ whole genome shotgun (WGS) entry which is preliminary data.</text>
</comment>
<keyword evidence="2" id="KW-0732">Signal</keyword>
<organism evidence="3 4">
    <name type="scientific">Mucilaginibacter boryungensis</name>
    <dbReference type="NCBI Taxonomy" id="768480"/>
    <lineage>
        <taxon>Bacteria</taxon>
        <taxon>Pseudomonadati</taxon>
        <taxon>Bacteroidota</taxon>
        <taxon>Sphingobacteriia</taxon>
        <taxon>Sphingobacteriales</taxon>
        <taxon>Sphingobacteriaceae</taxon>
        <taxon>Mucilaginibacter</taxon>
    </lineage>
</organism>
<feature type="region of interest" description="Disordered" evidence="1">
    <location>
        <begin position="133"/>
        <end position="183"/>
    </location>
</feature>
<keyword evidence="4" id="KW-1185">Reference proteome</keyword>
<gene>
    <name evidence="3" type="ORF">IRJ18_19050</name>
</gene>
<feature type="chain" id="PRO_5047407300" description="YXWGXW repeat-containing protein" evidence="2">
    <location>
        <begin position="23"/>
        <end position="183"/>
    </location>
</feature>
<sequence>MKKLIFAAALLVSCTAIQVAHAQIGVRLNLNIGSQPDWGPVGYDHADYYYMPDVDAYYDVPAHQYVYYENNVWVHRSSLPARYGNYNPYNSYKVVINRPNPWLRNSYYRQTYANYRGRRDQVVIRDSRDAKYRNHWKDNNGYGRDDRRDDHHDNGNHYGDRNHGGDHDNGRGHGNGHGHGRDN</sequence>
<name>A0ABR9XM87_9SPHI</name>
<evidence type="ECO:0000313" key="3">
    <source>
        <dbReference type="EMBL" id="MBE9668477.1"/>
    </source>
</evidence>
<proteinExistence type="predicted"/>
<feature type="compositionally biased region" description="Basic residues" evidence="1">
    <location>
        <begin position="174"/>
        <end position="183"/>
    </location>
</feature>
<reference evidence="3 4" key="1">
    <citation type="submission" date="2020-10" db="EMBL/GenBank/DDBJ databases">
        <title>Mucilaginibacter mali sp. nov., isolated from rhizosphere soil of apple orchard.</title>
        <authorList>
            <person name="Lee J.-S."/>
            <person name="Kim H.S."/>
            <person name="Kim J.-S."/>
        </authorList>
    </citation>
    <scope>NUCLEOTIDE SEQUENCE [LARGE SCALE GENOMIC DNA]</scope>
    <source>
        <strain evidence="3 4">KCTC 23157</strain>
    </source>
</reference>